<keyword evidence="3" id="KW-1185">Reference proteome</keyword>
<evidence type="ECO:0000313" key="2">
    <source>
        <dbReference type="EMBL" id="SEK37803.1"/>
    </source>
</evidence>
<name>A0A1H7GI17_9NOCA</name>
<reference evidence="3" key="1">
    <citation type="submission" date="2016-10" db="EMBL/GenBank/DDBJ databases">
        <authorList>
            <person name="Varghese N."/>
            <person name="Submissions S."/>
        </authorList>
    </citation>
    <scope>NUCLEOTIDE SEQUENCE [LARGE SCALE GENOMIC DNA]</scope>
    <source>
        <strain evidence="3">DSM 44675</strain>
    </source>
</reference>
<feature type="region of interest" description="Disordered" evidence="1">
    <location>
        <begin position="111"/>
        <end position="145"/>
    </location>
</feature>
<evidence type="ECO:0000313" key="3">
    <source>
        <dbReference type="Proteomes" id="UP000198677"/>
    </source>
</evidence>
<dbReference type="Proteomes" id="UP000198677">
    <property type="component" value="Unassembled WGS sequence"/>
</dbReference>
<protein>
    <submittedName>
        <fullName evidence="2">Uncharacterized protein</fullName>
    </submittedName>
</protein>
<dbReference type="AlphaFoldDB" id="A0A1H7GI17"/>
<dbReference type="EMBL" id="FOAW01000001">
    <property type="protein sequence ID" value="SEK37803.1"/>
    <property type="molecule type" value="Genomic_DNA"/>
</dbReference>
<accession>A0A1H7GI17</accession>
<proteinExistence type="predicted"/>
<dbReference type="InterPro" id="IPR046039">
    <property type="entry name" value="DUF5997"/>
</dbReference>
<dbReference type="Pfam" id="PF19460">
    <property type="entry name" value="DUF5997"/>
    <property type="match status" value="1"/>
</dbReference>
<evidence type="ECO:0000256" key="1">
    <source>
        <dbReference type="SAM" id="MobiDB-lite"/>
    </source>
</evidence>
<gene>
    <name evidence="2" type="ORF">SAMN05444583_101491</name>
</gene>
<sequence>MSAQKTPQTMKPATAAKKLDVYLEATPAEFQSGTVSREDLAELRTNPPQWLVDLRAEGPHPKSVVAAKLGVSIAGLARGGVEEALTTAQIEALLADQPDWLQAERKSLVEVRKEEKRIKEQQATRREQSNRKQRFAKPIHHPNED</sequence>
<feature type="compositionally biased region" description="Basic residues" evidence="1">
    <location>
        <begin position="131"/>
        <end position="145"/>
    </location>
</feature>
<feature type="compositionally biased region" description="Basic and acidic residues" evidence="1">
    <location>
        <begin position="111"/>
        <end position="130"/>
    </location>
</feature>
<dbReference type="OrthoDB" id="3389921at2"/>
<organism evidence="2 3">
    <name type="scientific">Rhodococcus maanshanensis</name>
    <dbReference type="NCBI Taxonomy" id="183556"/>
    <lineage>
        <taxon>Bacteria</taxon>
        <taxon>Bacillati</taxon>
        <taxon>Actinomycetota</taxon>
        <taxon>Actinomycetes</taxon>
        <taxon>Mycobacteriales</taxon>
        <taxon>Nocardiaceae</taxon>
        <taxon>Rhodococcus</taxon>
    </lineage>
</organism>
<dbReference type="RefSeq" id="WP_072753341.1">
    <property type="nucleotide sequence ID" value="NZ_FOAW01000001.1"/>
</dbReference>